<dbReference type="Proteomes" id="UP001371218">
    <property type="component" value="Unassembled WGS sequence"/>
</dbReference>
<dbReference type="PANTHER" id="PTHR13696:SF99">
    <property type="entry name" value="COBYRINIC ACID AC-DIAMIDE SYNTHASE"/>
    <property type="match status" value="1"/>
</dbReference>
<evidence type="ECO:0000259" key="1">
    <source>
        <dbReference type="Pfam" id="PF13614"/>
    </source>
</evidence>
<gene>
    <name evidence="2" type="ORF">AACH06_25400</name>
</gene>
<comment type="caution">
    <text evidence="2">The sequence shown here is derived from an EMBL/GenBank/DDBJ whole genome shotgun (WGS) entry which is preliminary data.</text>
</comment>
<dbReference type="Gene3D" id="3.40.50.300">
    <property type="entry name" value="P-loop containing nucleotide triphosphate hydrolases"/>
    <property type="match status" value="1"/>
</dbReference>
<dbReference type="EMBL" id="JBBUTG010000026">
    <property type="protein sequence ID" value="MEK8034176.1"/>
    <property type="molecule type" value="Genomic_DNA"/>
</dbReference>
<feature type="domain" description="AAA" evidence="1">
    <location>
        <begin position="79"/>
        <end position="249"/>
    </location>
</feature>
<dbReference type="InterPro" id="IPR025669">
    <property type="entry name" value="AAA_dom"/>
</dbReference>
<keyword evidence="3" id="KW-1185">Reference proteome</keyword>
<evidence type="ECO:0000313" key="2">
    <source>
        <dbReference type="EMBL" id="MEK8034176.1"/>
    </source>
</evidence>
<dbReference type="PANTHER" id="PTHR13696">
    <property type="entry name" value="P-LOOP CONTAINING NUCLEOSIDE TRIPHOSPHATE HYDROLASE"/>
    <property type="match status" value="1"/>
</dbReference>
<protein>
    <submittedName>
        <fullName evidence="2">ParA family protein</fullName>
    </submittedName>
</protein>
<dbReference type="Pfam" id="PF13614">
    <property type="entry name" value="AAA_31"/>
    <property type="match status" value="1"/>
</dbReference>
<reference evidence="2 3" key="1">
    <citation type="submission" date="2024-04" db="EMBL/GenBank/DDBJ databases">
        <title>Novel species of the genus Ideonella isolated from streams.</title>
        <authorList>
            <person name="Lu H."/>
        </authorList>
    </citation>
    <scope>NUCLEOTIDE SEQUENCE [LARGE SCALE GENOMIC DNA]</scope>
    <source>
        <strain evidence="2 3">DXS29W</strain>
    </source>
</reference>
<dbReference type="InterPro" id="IPR050678">
    <property type="entry name" value="DNA_Partitioning_ATPase"/>
</dbReference>
<name>A0ABU9BWD2_9BURK</name>
<accession>A0ABU9BWD2</accession>
<dbReference type="CDD" id="cd02042">
    <property type="entry name" value="ParAB_family"/>
    <property type="match status" value="1"/>
</dbReference>
<dbReference type="SUPFAM" id="SSF52540">
    <property type="entry name" value="P-loop containing nucleoside triphosphate hydrolases"/>
    <property type="match status" value="1"/>
</dbReference>
<sequence>MINPPRGSVRLKHAIEFCKFAGSQTTFRNLFEEAGKAAGGYQNLYSPFDIRQARLKLMGIEEEPRRPETLPPIPFFRMAKGGVGKTTIAGNVAACMASMGYRVLMIDADPQASLTSMFGIDWANTEITHLGHLLQMNEARRQIDWDAAVKSIYSDGMLDLIASDITLSNIDTWLTTIMNREGSVKRLFDANISFFRRYDAIIIDSAPGTTQLSNAMMFASRAVVAVVKLDGQSLKAMEVLNSNMREMAEAYPDMKFSVRLIANGFDARISTCKEALDTLRESYPGLLDSNVIPQLASFARDISLFDDTDSGPVLEREPNSQAARAMIELTGSMINYFDVHLAGMLPVVEVRGRTSRRKTVKGEAA</sequence>
<dbReference type="InterPro" id="IPR027417">
    <property type="entry name" value="P-loop_NTPase"/>
</dbReference>
<organism evidence="2 3">
    <name type="scientific">Ideonella lacteola</name>
    <dbReference type="NCBI Taxonomy" id="2984193"/>
    <lineage>
        <taxon>Bacteria</taxon>
        <taxon>Pseudomonadati</taxon>
        <taxon>Pseudomonadota</taxon>
        <taxon>Betaproteobacteria</taxon>
        <taxon>Burkholderiales</taxon>
        <taxon>Sphaerotilaceae</taxon>
        <taxon>Ideonella</taxon>
    </lineage>
</organism>
<proteinExistence type="predicted"/>
<evidence type="ECO:0000313" key="3">
    <source>
        <dbReference type="Proteomes" id="UP001371218"/>
    </source>
</evidence>
<dbReference type="RefSeq" id="WP_341428605.1">
    <property type="nucleotide sequence ID" value="NZ_JBBUTG010000026.1"/>
</dbReference>